<name>A0A3M7PZF2_BRAPC</name>
<dbReference type="Proteomes" id="UP000276133">
    <property type="component" value="Unassembled WGS sequence"/>
</dbReference>
<protein>
    <submittedName>
        <fullName evidence="1">Uncharacterized protein</fullName>
    </submittedName>
</protein>
<organism evidence="1 2">
    <name type="scientific">Brachionus plicatilis</name>
    <name type="common">Marine rotifer</name>
    <name type="synonym">Brachionus muelleri</name>
    <dbReference type="NCBI Taxonomy" id="10195"/>
    <lineage>
        <taxon>Eukaryota</taxon>
        <taxon>Metazoa</taxon>
        <taxon>Spiralia</taxon>
        <taxon>Gnathifera</taxon>
        <taxon>Rotifera</taxon>
        <taxon>Eurotatoria</taxon>
        <taxon>Monogononta</taxon>
        <taxon>Pseudotrocha</taxon>
        <taxon>Ploima</taxon>
        <taxon>Brachionidae</taxon>
        <taxon>Brachionus</taxon>
    </lineage>
</organism>
<evidence type="ECO:0000313" key="1">
    <source>
        <dbReference type="EMBL" id="RNA04111.1"/>
    </source>
</evidence>
<dbReference type="EMBL" id="REGN01008237">
    <property type="protein sequence ID" value="RNA04111.1"/>
    <property type="molecule type" value="Genomic_DNA"/>
</dbReference>
<keyword evidence="2" id="KW-1185">Reference proteome</keyword>
<comment type="caution">
    <text evidence="1">The sequence shown here is derived from an EMBL/GenBank/DDBJ whole genome shotgun (WGS) entry which is preliminary data.</text>
</comment>
<evidence type="ECO:0000313" key="2">
    <source>
        <dbReference type="Proteomes" id="UP000276133"/>
    </source>
</evidence>
<gene>
    <name evidence="1" type="ORF">BpHYR1_044308</name>
</gene>
<accession>A0A3M7PZF2</accession>
<proteinExistence type="predicted"/>
<dbReference type="AlphaFoldDB" id="A0A3M7PZF2"/>
<sequence>MISINILRHLEVDDQFKISFQFKNDRLSNFAKPGNKNCSHNDRVDRSLIFNIVSVEESKNNSIVPEFFILISPLEK</sequence>
<reference evidence="1 2" key="1">
    <citation type="journal article" date="2018" name="Sci. Rep.">
        <title>Genomic signatures of local adaptation to the degree of environmental predictability in rotifers.</title>
        <authorList>
            <person name="Franch-Gras L."/>
            <person name="Hahn C."/>
            <person name="Garcia-Roger E.M."/>
            <person name="Carmona M.J."/>
            <person name="Serra M."/>
            <person name="Gomez A."/>
        </authorList>
    </citation>
    <scope>NUCLEOTIDE SEQUENCE [LARGE SCALE GENOMIC DNA]</scope>
    <source>
        <strain evidence="1">HYR1</strain>
    </source>
</reference>